<dbReference type="PANTHER" id="PTHR43663">
    <property type="entry name" value="CHROMATE TRANSPORT PROTEIN-RELATED"/>
    <property type="match status" value="1"/>
</dbReference>
<dbReference type="EMBL" id="AFNU02000001">
    <property type="protein sequence ID" value="ERJ13442.1"/>
    <property type="molecule type" value="Genomic_DNA"/>
</dbReference>
<evidence type="ECO:0000313" key="8">
    <source>
        <dbReference type="EMBL" id="ERJ13442.1"/>
    </source>
</evidence>
<comment type="similarity">
    <text evidence="2">Belongs to the chromate ion transporter (CHR) (TC 2.A.51) family.</text>
</comment>
<dbReference type="FunCoup" id="U2DYX5">
    <property type="interactions" value="2"/>
</dbReference>
<dbReference type="STRING" id="1033810.HLPCO_000093"/>
<feature type="transmembrane region" description="Helical" evidence="7">
    <location>
        <begin position="151"/>
        <end position="171"/>
    </location>
</feature>
<organism evidence="8 9">
    <name type="scientific">Haloplasma contractile SSD-17B</name>
    <dbReference type="NCBI Taxonomy" id="1033810"/>
    <lineage>
        <taxon>Bacteria</taxon>
        <taxon>Bacillati</taxon>
        <taxon>Mycoplasmatota</taxon>
        <taxon>Mollicutes</taxon>
        <taxon>Haloplasmatales</taxon>
        <taxon>Haloplasmataceae</taxon>
        <taxon>Haloplasma</taxon>
    </lineage>
</organism>
<accession>U2DYX5</accession>
<dbReference type="GO" id="GO:0015109">
    <property type="term" value="F:chromate transmembrane transporter activity"/>
    <property type="evidence" value="ECO:0007669"/>
    <property type="project" value="InterPro"/>
</dbReference>
<evidence type="ECO:0000256" key="7">
    <source>
        <dbReference type="SAM" id="Phobius"/>
    </source>
</evidence>
<dbReference type="AlphaFoldDB" id="U2DYX5"/>
<feature type="transmembrane region" description="Helical" evidence="7">
    <location>
        <begin position="49"/>
        <end position="70"/>
    </location>
</feature>
<keyword evidence="4 7" id="KW-0812">Transmembrane</keyword>
<dbReference type="PANTHER" id="PTHR43663:SF1">
    <property type="entry name" value="CHROMATE TRANSPORTER"/>
    <property type="match status" value="1"/>
</dbReference>
<dbReference type="eggNOG" id="COG2059">
    <property type="taxonomic scope" value="Bacteria"/>
</dbReference>
<feature type="transmembrane region" description="Helical" evidence="7">
    <location>
        <begin position="7"/>
        <end position="29"/>
    </location>
</feature>
<evidence type="ECO:0000256" key="6">
    <source>
        <dbReference type="ARBA" id="ARBA00023136"/>
    </source>
</evidence>
<dbReference type="RefSeq" id="WP_008826451.1">
    <property type="nucleotide sequence ID" value="NZ_AFNU02000001.1"/>
</dbReference>
<protein>
    <submittedName>
        <fullName evidence="8">Chromate transport protein</fullName>
    </submittedName>
</protein>
<evidence type="ECO:0000256" key="1">
    <source>
        <dbReference type="ARBA" id="ARBA00004651"/>
    </source>
</evidence>
<name>U2DYX5_9MOLU</name>
<dbReference type="InterPro" id="IPR003370">
    <property type="entry name" value="Chromate_transpt"/>
</dbReference>
<dbReference type="Pfam" id="PF02417">
    <property type="entry name" value="Chromate_transp"/>
    <property type="match status" value="1"/>
</dbReference>
<evidence type="ECO:0000256" key="2">
    <source>
        <dbReference type="ARBA" id="ARBA00005262"/>
    </source>
</evidence>
<dbReference type="InterPro" id="IPR052518">
    <property type="entry name" value="CHR_Transporter"/>
</dbReference>
<comment type="caution">
    <text evidence="8">The sequence shown here is derived from an EMBL/GenBank/DDBJ whole genome shotgun (WGS) entry which is preliminary data.</text>
</comment>
<evidence type="ECO:0000256" key="4">
    <source>
        <dbReference type="ARBA" id="ARBA00022692"/>
    </source>
</evidence>
<proteinExistence type="inferred from homology"/>
<keyword evidence="5 7" id="KW-1133">Transmembrane helix</keyword>
<evidence type="ECO:0000256" key="3">
    <source>
        <dbReference type="ARBA" id="ARBA00022475"/>
    </source>
</evidence>
<feature type="transmembrane region" description="Helical" evidence="7">
    <location>
        <begin position="77"/>
        <end position="98"/>
    </location>
</feature>
<evidence type="ECO:0000256" key="5">
    <source>
        <dbReference type="ARBA" id="ARBA00022989"/>
    </source>
</evidence>
<reference evidence="8 9" key="2">
    <citation type="journal article" date="2013" name="PLoS ONE">
        <title>INDIGO - INtegrated Data Warehouse of MIcrobial GenOmes with Examples from the Red Sea Extremophiles.</title>
        <authorList>
            <person name="Alam I."/>
            <person name="Antunes A."/>
            <person name="Kamau A.A."/>
            <person name="Ba Alawi W."/>
            <person name="Kalkatawi M."/>
            <person name="Stingl U."/>
            <person name="Bajic V.B."/>
        </authorList>
    </citation>
    <scope>NUCLEOTIDE SEQUENCE [LARGE SCALE GENOMIC DNA]</scope>
    <source>
        <strain evidence="8 9">SSD-17B</strain>
    </source>
</reference>
<keyword evidence="9" id="KW-1185">Reference proteome</keyword>
<evidence type="ECO:0000313" key="9">
    <source>
        <dbReference type="Proteomes" id="UP000005707"/>
    </source>
</evidence>
<reference evidence="8 9" key="1">
    <citation type="journal article" date="2011" name="J. Bacteriol.">
        <title>Genome sequence of Haloplasma contractile, an unusual contractile bacterium from a deep-sea anoxic brine lake.</title>
        <authorList>
            <person name="Antunes A."/>
            <person name="Alam I."/>
            <person name="El Dorry H."/>
            <person name="Siam R."/>
            <person name="Robertson A."/>
            <person name="Bajic V.B."/>
            <person name="Stingl U."/>
        </authorList>
    </citation>
    <scope>NUCLEOTIDE SEQUENCE [LARGE SCALE GENOMIC DNA]</scope>
    <source>
        <strain evidence="8 9">SSD-17B</strain>
    </source>
</reference>
<feature type="transmembrane region" description="Helical" evidence="7">
    <location>
        <begin position="110"/>
        <end position="130"/>
    </location>
</feature>
<dbReference type="InParanoid" id="U2DYX5"/>
<dbReference type="GO" id="GO:0005886">
    <property type="term" value="C:plasma membrane"/>
    <property type="evidence" value="ECO:0007669"/>
    <property type="project" value="UniProtKB-SubCell"/>
</dbReference>
<sequence length="209" mass="23039">MILLLQLFWLFFKIAAINFGGGFAMIGLIQEDLLSLDWISRSEFSDIVAIAQMTPGAIAINTATFVGFNVASIKGAVIATLAVPLPSLLIIFFISPILKEHNDHPLLKMVFYGILPVVAGLIFSAAFTIGNDALFFEPIDGQVLTYLLAEPLEYINLWSVLITSLSLVGIIKYKLHPIVVIIIACIVGVFVYNYDLNRVISNLIMMNQF</sequence>
<dbReference type="Proteomes" id="UP000005707">
    <property type="component" value="Unassembled WGS sequence"/>
</dbReference>
<comment type="subcellular location">
    <subcellularLocation>
        <location evidence="1">Cell membrane</location>
        <topology evidence="1">Multi-pass membrane protein</topology>
    </subcellularLocation>
</comment>
<keyword evidence="3" id="KW-1003">Cell membrane</keyword>
<gene>
    <name evidence="8" type="ORF">HLPCO_000093</name>
</gene>
<keyword evidence="6 7" id="KW-0472">Membrane</keyword>
<feature type="transmembrane region" description="Helical" evidence="7">
    <location>
        <begin position="177"/>
        <end position="196"/>
    </location>
</feature>